<proteinExistence type="predicted"/>
<dbReference type="SUPFAM" id="SSF63829">
    <property type="entry name" value="Calcium-dependent phosphotriesterase"/>
    <property type="match status" value="3"/>
</dbReference>
<keyword evidence="10" id="KW-0238">DNA-binding</keyword>
<dbReference type="PANTHER" id="PTHR43547:SF2">
    <property type="entry name" value="HYBRID SIGNAL TRANSDUCTION HISTIDINE KINASE C"/>
    <property type="match status" value="1"/>
</dbReference>
<evidence type="ECO:0000256" key="11">
    <source>
        <dbReference type="ARBA" id="ARBA00023163"/>
    </source>
</evidence>
<dbReference type="Pfam" id="PF00512">
    <property type="entry name" value="HisKA"/>
    <property type="match status" value="1"/>
</dbReference>
<keyword evidence="9" id="KW-0805">Transcription regulation</keyword>
<evidence type="ECO:0000259" key="17">
    <source>
        <dbReference type="PROSITE" id="PS50110"/>
    </source>
</evidence>
<sequence>MKKRSFCCIVLCLIISSAYAQSPIKNKILNYSLKNGLSFGIVNSITQDDKGFMWFATNDGLNRFDGTTFKIFKSRLGDSTALASNYVQKVLCDVHGSIWVSSRNGLSKFDSRTEKFIHYKFTSNRAVKNDISNIIQSHDGNLWITSYGQGFSYFNTKSAKVVNYTQANLSRLSSNRVLCLYEDSRGLVWVGTQEGSINVFSHKDGVIANLAGIGPPIANLPGTRINDIFEDHFHNMWIATGGGLGYYNRQSNKFTLLQTSQQGIKSKRYISVIEDSDKQLLVGLQDGGLFKVNIGTSPNYNINNFFLQPVTGDDGYYLTQRSVQTLYIDKDKNVWVGTYGDGIYMVSSIKEKFSKIAKKRYGASGESLVRFYGLCQDSDGFLWLGTDGEGIYKTSHNGTLIKQYKADGQPGSITDNAILFGYTDQDGNLWFGTYAKGLLQYNKKTDSFVNYVHSQANNKSLGGNDVRVIYQDKYKNLWIGTNGGGLCLFNAVTKTFTNYTPANSGLTSYDVRSIAEDDKGNLWVGTYGGGLDFYNAGQKKFSRYFKPADEKSNLPGQVIFSLHPDKQHRLWIGTEGDGLISYDLQNRVFKKFNETNGLANNTVSAIKESSDGSLWLSTNKGLSNLDVRNNKILNYDQSDGLQAGQFNAGSVLFDSANGLMYFGGTEGLNFFDPGKVNQSDYKPKVIITGLQIFGKQVEVGGLDKDRTVLPEAINQARQITLQPDQSVFSIQYASLNYTYPDKGGFAYKLDGLDKTWNYVGDQRLATYRYLEPGEYTFRVKASNQDGLWFDNYATLQVKILPPWYKTWWAYLIYIAAAGVVTYYYILYRNRQTRLKYEVKVAQLSAEKDKELNERKLSFFTNISHEFRTPLTLIINPVKDMLFGKGEVTDDAGNLHIIYRNARRLLSLVDQLLLFRKAESDTDKLKIVRLNIVSLCHEVFLCFSHQARTKHIQFDFVSQRDAMEIYADREKMEIALFNLISNALKFTPEYGIVTCTIADFNDKITIEIKDSGCGIAEGTGDQLFGKFYQLQNSAPMAGGFGIGLYLVKAFIENHKGSIGYSSQQGQGTAFHVSLLKGREHFGQQFVFEDIAETSVFLDELMENKGELVAVEAENAVAAKSSEALSSDTKTMLLIDDNQQIRTYLKQIFSGEFEIFEADNGTDGLDLVYHLVPDIVISDVMMQGLSGIEVCSRIKEDPVLNHIPVILLTASSSPEIKLKGIEGGADDYISKPFEKEILVARVNGILKSRNNLQKYFYNEITLNKSNDLKISQEYKEFLEKCLQIVEQHLTDPDFSIKTLAAEIGMSHSNLYKRIKSISGQSANSFIRFIRLRKAAEILLTTDSTVYETAYKVGLNDLKYFREQFNKLFGINPSDYIKKYRKPFHNNYNVNRDVIKEN</sequence>
<evidence type="ECO:0000256" key="6">
    <source>
        <dbReference type="ARBA" id="ARBA00022777"/>
    </source>
</evidence>
<dbReference type="Pfam" id="PF02518">
    <property type="entry name" value="HATPase_c"/>
    <property type="match status" value="1"/>
</dbReference>
<keyword evidence="4" id="KW-0808">Transferase</keyword>
<dbReference type="Pfam" id="PF07495">
    <property type="entry name" value="Y_Y_Y"/>
    <property type="match status" value="1"/>
</dbReference>
<dbReference type="PRINTS" id="PR00344">
    <property type="entry name" value="BCTRLSENSOR"/>
</dbReference>
<dbReference type="PANTHER" id="PTHR43547">
    <property type="entry name" value="TWO-COMPONENT HISTIDINE KINASE"/>
    <property type="match status" value="1"/>
</dbReference>
<dbReference type="CDD" id="cd00075">
    <property type="entry name" value="HATPase"/>
    <property type="match status" value="1"/>
</dbReference>
<feature type="transmembrane region" description="Helical" evidence="13">
    <location>
        <begin position="807"/>
        <end position="826"/>
    </location>
</feature>
<dbReference type="CDD" id="cd00146">
    <property type="entry name" value="PKD"/>
    <property type="match status" value="1"/>
</dbReference>
<dbReference type="InterPro" id="IPR003661">
    <property type="entry name" value="HisK_dim/P_dom"/>
</dbReference>
<evidence type="ECO:0000256" key="7">
    <source>
        <dbReference type="ARBA" id="ARBA00022840"/>
    </source>
</evidence>
<keyword evidence="14" id="KW-0732">Signal</keyword>
<dbReference type="SUPFAM" id="SSF55874">
    <property type="entry name" value="ATPase domain of HSP90 chaperone/DNA topoisomerase II/histidine kinase"/>
    <property type="match status" value="1"/>
</dbReference>
<dbReference type="InterPro" id="IPR004358">
    <property type="entry name" value="Sig_transdc_His_kin-like_C"/>
</dbReference>
<evidence type="ECO:0000259" key="16">
    <source>
        <dbReference type="PROSITE" id="PS50109"/>
    </source>
</evidence>
<dbReference type="InterPro" id="IPR011123">
    <property type="entry name" value="Y_Y_Y"/>
</dbReference>
<dbReference type="SUPFAM" id="SSF47384">
    <property type="entry name" value="Homodimeric domain of signal transducing histidine kinase"/>
    <property type="match status" value="1"/>
</dbReference>
<evidence type="ECO:0000256" key="3">
    <source>
        <dbReference type="ARBA" id="ARBA00022553"/>
    </source>
</evidence>
<dbReference type="FunFam" id="2.60.40.10:FF:000791">
    <property type="entry name" value="Two-component system sensor histidine kinase/response regulator"/>
    <property type="match status" value="1"/>
</dbReference>
<dbReference type="GO" id="GO:0000155">
    <property type="term" value="F:phosphorelay sensor kinase activity"/>
    <property type="evidence" value="ECO:0007669"/>
    <property type="project" value="InterPro"/>
</dbReference>
<dbReference type="SUPFAM" id="SSF46689">
    <property type="entry name" value="Homeodomain-like"/>
    <property type="match status" value="1"/>
</dbReference>
<dbReference type="InterPro" id="IPR001789">
    <property type="entry name" value="Sig_transdc_resp-reg_receiver"/>
</dbReference>
<dbReference type="InterPro" id="IPR015943">
    <property type="entry name" value="WD40/YVTN_repeat-like_dom_sf"/>
</dbReference>
<dbReference type="Gene3D" id="2.130.10.10">
    <property type="entry name" value="YVTN repeat-like/Quinoprotein amine dehydrogenase"/>
    <property type="match status" value="2"/>
</dbReference>
<feature type="signal peptide" evidence="14">
    <location>
        <begin position="1"/>
        <end position="20"/>
    </location>
</feature>
<evidence type="ECO:0000313" key="18">
    <source>
        <dbReference type="EMBL" id="SDG02516.1"/>
    </source>
</evidence>
<protein>
    <recommendedName>
        <fullName evidence="2">histidine kinase</fullName>
        <ecNumber evidence="2">2.7.13.3</ecNumber>
    </recommendedName>
</protein>
<accession>A0A1G7QVG1</accession>
<dbReference type="InterPro" id="IPR003594">
    <property type="entry name" value="HATPase_dom"/>
</dbReference>
<dbReference type="PROSITE" id="PS50110">
    <property type="entry name" value="RESPONSE_REGULATORY"/>
    <property type="match status" value="1"/>
</dbReference>
<dbReference type="EC" id="2.7.13.3" evidence="2"/>
<dbReference type="Pfam" id="PF12833">
    <property type="entry name" value="HTH_18"/>
    <property type="match status" value="1"/>
</dbReference>
<dbReference type="InterPro" id="IPR013783">
    <property type="entry name" value="Ig-like_fold"/>
</dbReference>
<dbReference type="SMART" id="SM00387">
    <property type="entry name" value="HATPase_c"/>
    <property type="match status" value="1"/>
</dbReference>
<dbReference type="SMART" id="SM00448">
    <property type="entry name" value="REC"/>
    <property type="match status" value="1"/>
</dbReference>
<keyword evidence="13" id="KW-1133">Transmembrane helix</keyword>
<feature type="domain" description="HTH araC/xylS-type" evidence="15">
    <location>
        <begin position="1277"/>
        <end position="1376"/>
    </location>
</feature>
<gene>
    <name evidence="18" type="ORF">SAMN05192573_10243</name>
</gene>
<comment type="catalytic activity">
    <reaction evidence="1">
        <text>ATP + protein L-histidine = ADP + protein N-phospho-L-histidine.</text>
        <dbReference type="EC" id="2.7.13.3"/>
    </reaction>
</comment>
<feature type="modified residue" description="4-aspartylphosphate" evidence="12">
    <location>
        <position position="1177"/>
    </location>
</feature>
<dbReference type="InterPro" id="IPR018060">
    <property type="entry name" value="HTH_AraC"/>
</dbReference>
<dbReference type="PROSITE" id="PS50109">
    <property type="entry name" value="HIS_KIN"/>
    <property type="match status" value="1"/>
</dbReference>
<dbReference type="GO" id="GO:0043565">
    <property type="term" value="F:sequence-specific DNA binding"/>
    <property type="evidence" value="ECO:0007669"/>
    <property type="project" value="InterPro"/>
</dbReference>
<evidence type="ECO:0000256" key="14">
    <source>
        <dbReference type="SAM" id="SignalP"/>
    </source>
</evidence>
<keyword evidence="6" id="KW-0418">Kinase</keyword>
<dbReference type="SUPFAM" id="SSF52172">
    <property type="entry name" value="CheY-like"/>
    <property type="match status" value="1"/>
</dbReference>
<dbReference type="FunFam" id="3.30.565.10:FF:000037">
    <property type="entry name" value="Hybrid sensor histidine kinase/response regulator"/>
    <property type="match status" value="1"/>
</dbReference>
<dbReference type="Gene3D" id="1.10.287.130">
    <property type="match status" value="1"/>
</dbReference>
<dbReference type="InterPro" id="IPR009057">
    <property type="entry name" value="Homeodomain-like_sf"/>
</dbReference>
<reference evidence="19" key="1">
    <citation type="submission" date="2016-10" db="EMBL/GenBank/DDBJ databases">
        <authorList>
            <person name="Varghese N."/>
            <person name="Submissions S."/>
        </authorList>
    </citation>
    <scope>NUCLEOTIDE SEQUENCE [LARGE SCALE GENOMIC DNA]</scope>
    <source>
        <strain evidence="19">Gh-67</strain>
    </source>
</reference>
<dbReference type="Pfam" id="PF00072">
    <property type="entry name" value="Response_reg"/>
    <property type="match status" value="1"/>
</dbReference>
<keyword evidence="13" id="KW-0812">Transmembrane</keyword>
<name>A0A1G7QVG1_9SPHI</name>
<evidence type="ECO:0000256" key="12">
    <source>
        <dbReference type="PROSITE-ProRule" id="PRU00169"/>
    </source>
</evidence>
<evidence type="ECO:0000256" key="4">
    <source>
        <dbReference type="ARBA" id="ARBA00022679"/>
    </source>
</evidence>
<evidence type="ECO:0000256" key="1">
    <source>
        <dbReference type="ARBA" id="ARBA00000085"/>
    </source>
</evidence>
<keyword evidence="5" id="KW-0547">Nucleotide-binding</keyword>
<dbReference type="PROSITE" id="PS00041">
    <property type="entry name" value="HTH_ARAC_FAMILY_1"/>
    <property type="match status" value="1"/>
</dbReference>
<dbReference type="Gene3D" id="1.10.10.60">
    <property type="entry name" value="Homeodomain-like"/>
    <property type="match status" value="1"/>
</dbReference>
<dbReference type="InterPro" id="IPR036097">
    <property type="entry name" value="HisK_dim/P_sf"/>
</dbReference>
<keyword evidence="11" id="KW-0804">Transcription</keyword>
<evidence type="ECO:0000256" key="8">
    <source>
        <dbReference type="ARBA" id="ARBA00023012"/>
    </source>
</evidence>
<dbReference type="Gene3D" id="3.40.50.2300">
    <property type="match status" value="1"/>
</dbReference>
<dbReference type="InterPro" id="IPR036890">
    <property type="entry name" value="HATPase_C_sf"/>
</dbReference>
<dbReference type="InterPro" id="IPR005467">
    <property type="entry name" value="His_kinase_dom"/>
</dbReference>
<dbReference type="InterPro" id="IPR011110">
    <property type="entry name" value="Reg_prop"/>
</dbReference>
<organism evidence="18 19">
    <name type="scientific">Mucilaginibacter gossypii</name>
    <dbReference type="NCBI Taxonomy" id="551996"/>
    <lineage>
        <taxon>Bacteria</taxon>
        <taxon>Pseudomonadati</taxon>
        <taxon>Bacteroidota</taxon>
        <taxon>Sphingobacteriia</taxon>
        <taxon>Sphingobacteriales</taxon>
        <taxon>Sphingobacteriaceae</taxon>
        <taxon>Mucilaginibacter</taxon>
    </lineage>
</organism>
<evidence type="ECO:0000256" key="10">
    <source>
        <dbReference type="ARBA" id="ARBA00023125"/>
    </source>
</evidence>
<keyword evidence="7" id="KW-0067">ATP-binding</keyword>
<dbReference type="Gene3D" id="3.30.565.10">
    <property type="entry name" value="Histidine kinase-like ATPase, C-terminal domain"/>
    <property type="match status" value="1"/>
</dbReference>
<dbReference type="STRING" id="551996.SAMN05192573_10243"/>
<feature type="domain" description="Response regulatory" evidence="17">
    <location>
        <begin position="1129"/>
        <end position="1244"/>
    </location>
</feature>
<keyword evidence="13" id="KW-0472">Membrane</keyword>
<dbReference type="InterPro" id="IPR011006">
    <property type="entry name" value="CheY-like_superfamily"/>
</dbReference>
<dbReference type="Proteomes" id="UP000199705">
    <property type="component" value="Unassembled WGS sequence"/>
</dbReference>
<dbReference type="RefSeq" id="WP_091162982.1">
    <property type="nucleotide sequence ID" value="NZ_FNCG01000002.1"/>
</dbReference>
<dbReference type="GO" id="GO:0003700">
    <property type="term" value="F:DNA-binding transcription factor activity"/>
    <property type="evidence" value="ECO:0007669"/>
    <property type="project" value="InterPro"/>
</dbReference>
<evidence type="ECO:0000256" key="9">
    <source>
        <dbReference type="ARBA" id="ARBA00023015"/>
    </source>
</evidence>
<keyword evidence="19" id="KW-1185">Reference proteome</keyword>
<feature type="domain" description="Histidine kinase" evidence="16">
    <location>
        <begin position="861"/>
        <end position="1077"/>
    </location>
</feature>
<evidence type="ECO:0000256" key="13">
    <source>
        <dbReference type="SAM" id="Phobius"/>
    </source>
</evidence>
<evidence type="ECO:0000259" key="15">
    <source>
        <dbReference type="PROSITE" id="PS01124"/>
    </source>
</evidence>
<dbReference type="SMART" id="SM00388">
    <property type="entry name" value="HisKA"/>
    <property type="match status" value="1"/>
</dbReference>
<dbReference type="Gene3D" id="2.60.40.10">
    <property type="entry name" value="Immunoglobulins"/>
    <property type="match status" value="1"/>
</dbReference>
<keyword evidence="3 12" id="KW-0597">Phosphoprotein</keyword>
<evidence type="ECO:0000256" key="2">
    <source>
        <dbReference type="ARBA" id="ARBA00012438"/>
    </source>
</evidence>
<dbReference type="EMBL" id="FNCG01000002">
    <property type="protein sequence ID" value="SDG02516.1"/>
    <property type="molecule type" value="Genomic_DNA"/>
</dbReference>
<dbReference type="Pfam" id="PF07494">
    <property type="entry name" value="Reg_prop"/>
    <property type="match status" value="9"/>
</dbReference>
<evidence type="ECO:0000313" key="19">
    <source>
        <dbReference type="Proteomes" id="UP000199705"/>
    </source>
</evidence>
<feature type="chain" id="PRO_5011506510" description="histidine kinase" evidence="14">
    <location>
        <begin position="21"/>
        <end position="1395"/>
    </location>
</feature>
<dbReference type="CDD" id="cd00082">
    <property type="entry name" value="HisKA"/>
    <property type="match status" value="1"/>
</dbReference>
<dbReference type="GO" id="GO:0005524">
    <property type="term" value="F:ATP binding"/>
    <property type="evidence" value="ECO:0007669"/>
    <property type="project" value="UniProtKB-KW"/>
</dbReference>
<keyword evidence="8" id="KW-0902">Two-component regulatory system</keyword>
<dbReference type="PROSITE" id="PS01124">
    <property type="entry name" value="HTH_ARAC_FAMILY_2"/>
    <property type="match status" value="1"/>
</dbReference>
<dbReference type="SMART" id="SM00342">
    <property type="entry name" value="HTH_ARAC"/>
    <property type="match status" value="1"/>
</dbReference>
<dbReference type="InterPro" id="IPR018062">
    <property type="entry name" value="HTH_AraC-typ_CS"/>
</dbReference>
<evidence type="ECO:0000256" key="5">
    <source>
        <dbReference type="ARBA" id="ARBA00022741"/>
    </source>
</evidence>